<keyword evidence="1" id="KW-0812">Transmembrane</keyword>
<feature type="transmembrane region" description="Helical" evidence="1">
    <location>
        <begin position="103"/>
        <end position="123"/>
    </location>
</feature>
<keyword evidence="1" id="KW-1133">Transmembrane helix</keyword>
<dbReference type="GO" id="GO:0015097">
    <property type="term" value="F:mercury ion transmembrane transporter activity"/>
    <property type="evidence" value="ECO:0007669"/>
    <property type="project" value="InterPro"/>
</dbReference>
<evidence type="ECO:0000256" key="1">
    <source>
        <dbReference type="SAM" id="Phobius"/>
    </source>
</evidence>
<organism evidence="2 3">
    <name type="scientific">Parasphingopyxis lamellibrachiae</name>
    <dbReference type="NCBI Taxonomy" id="680125"/>
    <lineage>
        <taxon>Bacteria</taxon>
        <taxon>Pseudomonadati</taxon>
        <taxon>Pseudomonadota</taxon>
        <taxon>Alphaproteobacteria</taxon>
        <taxon>Sphingomonadales</taxon>
        <taxon>Sphingomonadaceae</taxon>
        <taxon>Parasphingopyxis</taxon>
    </lineage>
</organism>
<feature type="transmembrane region" description="Helical" evidence="1">
    <location>
        <begin position="79"/>
        <end position="97"/>
    </location>
</feature>
<dbReference type="EMBL" id="QRDP01000004">
    <property type="protein sequence ID" value="RED17643.1"/>
    <property type="molecule type" value="Genomic_DNA"/>
</dbReference>
<dbReference type="InterPro" id="IPR004891">
    <property type="entry name" value="Mercury-R_MerC"/>
</dbReference>
<keyword evidence="3" id="KW-1185">Reference proteome</keyword>
<proteinExistence type="predicted"/>
<dbReference type="RefSeq" id="WP_116236887.1">
    <property type="nucleotide sequence ID" value="NZ_QRDP01000004.1"/>
</dbReference>
<dbReference type="OrthoDB" id="7471688at2"/>
<keyword evidence="1" id="KW-0472">Membrane</keyword>
<feature type="transmembrane region" description="Helical" evidence="1">
    <location>
        <begin position="21"/>
        <end position="40"/>
    </location>
</feature>
<sequence length="130" mass="13821">MGIGSAASQDRIERVAIGASLLCLVHCLVLPIAFATLPFLANTMPIPEQVHVWLLAFVIPAAGIALLSGYLSHRDIRPCLAGSAGLMLLASATLLLVETAWEMPFTVIGSLALILAHALNWSLRHACRRG</sequence>
<comment type="caution">
    <text evidence="2">The sequence shown here is derived from an EMBL/GenBank/DDBJ whole genome shotgun (WGS) entry which is preliminary data.</text>
</comment>
<name>A0A3D9FIM2_9SPHN</name>
<dbReference type="Pfam" id="PF03203">
    <property type="entry name" value="MerC"/>
    <property type="match status" value="1"/>
</dbReference>
<feature type="transmembrane region" description="Helical" evidence="1">
    <location>
        <begin position="52"/>
        <end position="72"/>
    </location>
</feature>
<evidence type="ECO:0000313" key="2">
    <source>
        <dbReference type="EMBL" id="RED17643.1"/>
    </source>
</evidence>
<reference evidence="2 3" key="1">
    <citation type="submission" date="2018-07" db="EMBL/GenBank/DDBJ databases">
        <title>Genomic Encyclopedia of Type Strains, Phase IV (KMG-IV): sequencing the most valuable type-strain genomes for metagenomic binning, comparative biology and taxonomic classification.</title>
        <authorList>
            <person name="Goeker M."/>
        </authorList>
    </citation>
    <scope>NUCLEOTIDE SEQUENCE [LARGE SCALE GENOMIC DNA]</scope>
    <source>
        <strain evidence="2 3">DSM 26725</strain>
    </source>
</reference>
<dbReference type="AlphaFoldDB" id="A0A3D9FIM2"/>
<accession>A0A3D9FIM2</accession>
<gene>
    <name evidence="2" type="ORF">DFR46_2694</name>
</gene>
<evidence type="ECO:0000313" key="3">
    <source>
        <dbReference type="Proteomes" id="UP000256310"/>
    </source>
</evidence>
<protein>
    <submittedName>
        <fullName evidence="2">MerC mercury resistance protein</fullName>
    </submittedName>
</protein>
<dbReference type="Proteomes" id="UP000256310">
    <property type="component" value="Unassembled WGS sequence"/>
</dbReference>
<dbReference type="GO" id="GO:0016020">
    <property type="term" value="C:membrane"/>
    <property type="evidence" value="ECO:0007669"/>
    <property type="project" value="InterPro"/>
</dbReference>